<dbReference type="AlphaFoldDB" id="A0A1H4Z3F3"/>
<dbReference type="PANTHER" id="PTHR43794">
    <property type="entry name" value="AMINOHYDROLASE SSNA-RELATED"/>
    <property type="match status" value="1"/>
</dbReference>
<proteinExistence type="predicted"/>
<keyword evidence="1" id="KW-0378">Hydrolase</keyword>
<dbReference type="Pfam" id="PF01979">
    <property type="entry name" value="Amidohydro_1"/>
    <property type="match status" value="1"/>
</dbReference>
<dbReference type="OrthoDB" id="3189065at2"/>
<protein>
    <submittedName>
        <fullName evidence="3">Cytosine/adenosine deaminase</fullName>
    </submittedName>
</protein>
<feature type="domain" description="Amidohydrolase-related" evidence="2">
    <location>
        <begin position="62"/>
        <end position="422"/>
    </location>
</feature>
<evidence type="ECO:0000259" key="2">
    <source>
        <dbReference type="Pfam" id="PF01979"/>
    </source>
</evidence>
<gene>
    <name evidence="3" type="ORF">SAMN04490220_3924</name>
</gene>
<dbReference type="InterPro" id="IPR011059">
    <property type="entry name" value="Metal-dep_hydrolase_composite"/>
</dbReference>
<dbReference type="Gene3D" id="3.20.20.140">
    <property type="entry name" value="Metal-dependent hydrolases"/>
    <property type="match status" value="1"/>
</dbReference>
<name>A0A1H4Z3F3_RHOJO</name>
<accession>A0A1H4Z3F3</accession>
<evidence type="ECO:0000313" key="4">
    <source>
        <dbReference type="Proteomes" id="UP000183407"/>
    </source>
</evidence>
<organism evidence="3 4">
    <name type="scientific">Rhodococcus jostii</name>
    <dbReference type="NCBI Taxonomy" id="132919"/>
    <lineage>
        <taxon>Bacteria</taxon>
        <taxon>Bacillati</taxon>
        <taxon>Actinomycetota</taxon>
        <taxon>Actinomycetes</taxon>
        <taxon>Mycobacteriales</taxon>
        <taxon>Nocardiaceae</taxon>
        <taxon>Rhodococcus</taxon>
    </lineage>
</organism>
<dbReference type="GO" id="GO:0016810">
    <property type="term" value="F:hydrolase activity, acting on carbon-nitrogen (but not peptide) bonds"/>
    <property type="evidence" value="ECO:0007669"/>
    <property type="project" value="InterPro"/>
</dbReference>
<dbReference type="InterPro" id="IPR032466">
    <property type="entry name" value="Metal_Hydrolase"/>
</dbReference>
<dbReference type="RefSeq" id="WP_073362962.1">
    <property type="nucleotide sequence ID" value="NZ_FNTL01000004.1"/>
</dbReference>
<dbReference type="Proteomes" id="UP000183407">
    <property type="component" value="Unassembled WGS sequence"/>
</dbReference>
<dbReference type="InterPro" id="IPR006680">
    <property type="entry name" value="Amidohydro-rel"/>
</dbReference>
<dbReference type="InterPro" id="IPR050287">
    <property type="entry name" value="MTA/SAH_deaminase"/>
</dbReference>
<dbReference type="SUPFAM" id="SSF51338">
    <property type="entry name" value="Composite domain of metallo-dependent hydrolases"/>
    <property type="match status" value="2"/>
</dbReference>
<evidence type="ECO:0000313" key="3">
    <source>
        <dbReference type="EMBL" id="SED24148.1"/>
    </source>
</evidence>
<dbReference type="EMBL" id="FNTL01000004">
    <property type="protein sequence ID" value="SED24148.1"/>
    <property type="molecule type" value="Genomic_DNA"/>
</dbReference>
<dbReference type="SUPFAM" id="SSF51556">
    <property type="entry name" value="Metallo-dependent hydrolases"/>
    <property type="match status" value="1"/>
</dbReference>
<dbReference type="PANTHER" id="PTHR43794:SF11">
    <property type="entry name" value="AMIDOHYDROLASE-RELATED DOMAIN-CONTAINING PROTEIN"/>
    <property type="match status" value="1"/>
</dbReference>
<dbReference type="Gene3D" id="2.30.40.10">
    <property type="entry name" value="Urease, subunit C, domain 1"/>
    <property type="match status" value="1"/>
</dbReference>
<dbReference type="NCBIfam" id="NF006056">
    <property type="entry name" value="PRK08204.1"/>
    <property type="match status" value="1"/>
</dbReference>
<evidence type="ECO:0000256" key="1">
    <source>
        <dbReference type="ARBA" id="ARBA00022801"/>
    </source>
</evidence>
<reference evidence="4" key="1">
    <citation type="submission" date="2016-10" db="EMBL/GenBank/DDBJ databases">
        <authorList>
            <person name="Varghese N."/>
        </authorList>
    </citation>
    <scope>NUCLEOTIDE SEQUENCE [LARGE SCALE GENOMIC DNA]</scope>
    <source>
        <strain evidence="4">DSM 44719</strain>
    </source>
</reference>
<sequence>MDPSHARPRRTLLRGATVVSVDPDIGDFDRADILISDDLIAGIDSRIDVEPEVEVVDIDGMIALPGFVDTHRHTWQSVMRHGYAELDPLQYFDEMLRGIGAAYVPEDVRIGNLLGAVSALSAGTTTVFDWSHIQNSPEHSDAAVAGLQESGIRAVFGHGWPLLDDGQWTENSTLTHPADIERLQKQYFTDPNGLVTLAMAARGPEMTAPGVWQADLAFARELGIRTSVHAGAYSHNEPVHAVDQYGRAGLLADDLTFVHCCRSSDAELEMIAEADATVSIGVHCELNSQGIGDVPLDRMLAAGIRPSLSGDTETKCSGDMFTQMRMLFGYHRSWMGGGHSSVSPAHAQLFLRDVLAFATIEGARALGQDDRIGSLTPGKQADIILVRATDLNLTPVLDPVASVVLAAHEGNVDSVLVGGRFVKRAGVLLGCDRSALVRSAAASQQRILARRAGR</sequence>